<evidence type="ECO:0000256" key="1">
    <source>
        <dbReference type="SAM" id="MobiDB-lite"/>
    </source>
</evidence>
<evidence type="ECO:0000313" key="3">
    <source>
        <dbReference type="Proteomes" id="UP001438707"/>
    </source>
</evidence>
<comment type="caution">
    <text evidence="2">The sequence shown here is derived from an EMBL/GenBank/DDBJ whole genome shotgun (WGS) entry which is preliminary data.</text>
</comment>
<proteinExistence type="predicted"/>
<dbReference type="AlphaFoldDB" id="A0AAW1RPJ7"/>
<dbReference type="Proteomes" id="UP001438707">
    <property type="component" value="Unassembled WGS sequence"/>
</dbReference>
<dbReference type="EMBL" id="JALJOS010000008">
    <property type="protein sequence ID" value="KAK9835692.1"/>
    <property type="molecule type" value="Genomic_DNA"/>
</dbReference>
<protein>
    <submittedName>
        <fullName evidence="2">Uncharacterized protein</fullName>
    </submittedName>
</protein>
<organism evidence="2 3">
    <name type="scientific">Apatococcus lobatus</name>
    <dbReference type="NCBI Taxonomy" id="904363"/>
    <lineage>
        <taxon>Eukaryota</taxon>
        <taxon>Viridiplantae</taxon>
        <taxon>Chlorophyta</taxon>
        <taxon>core chlorophytes</taxon>
        <taxon>Trebouxiophyceae</taxon>
        <taxon>Chlorellales</taxon>
        <taxon>Chlorellaceae</taxon>
        <taxon>Apatococcus</taxon>
    </lineage>
</organism>
<evidence type="ECO:0000313" key="2">
    <source>
        <dbReference type="EMBL" id="KAK9835692.1"/>
    </source>
</evidence>
<feature type="compositionally biased region" description="Basic and acidic residues" evidence="1">
    <location>
        <begin position="54"/>
        <end position="74"/>
    </location>
</feature>
<keyword evidence="3" id="KW-1185">Reference proteome</keyword>
<feature type="compositionally biased region" description="Basic and acidic residues" evidence="1">
    <location>
        <begin position="89"/>
        <end position="120"/>
    </location>
</feature>
<feature type="region of interest" description="Disordered" evidence="1">
    <location>
        <begin position="36"/>
        <end position="120"/>
    </location>
</feature>
<name>A0AAW1RPJ7_9CHLO</name>
<accession>A0AAW1RPJ7</accession>
<sequence length="120" mass="13295">MVGLLRHASRVVPSQRTLTADTAQLQPPIGAFLSRQQTVRGYAGKESAPENPEVLEKEKSRQMSGEKNKTDRIKSAPGWNETLSSESEASVKADKDDHHDSIEDLQNHSAEVLKKEDSEK</sequence>
<reference evidence="2 3" key="1">
    <citation type="journal article" date="2024" name="Nat. Commun.">
        <title>Phylogenomics reveals the evolutionary origins of lichenization in chlorophyte algae.</title>
        <authorList>
            <person name="Puginier C."/>
            <person name="Libourel C."/>
            <person name="Otte J."/>
            <person name="Skaloud P."/>
            <person name="Haon M."/>
            <person name="Grisel S."/>
            <person name="Petersen M."/>
            <person name="Berrin J.G."/>
            <person name="Delaux P.M."/>
            <person name="Dal Grande F."/>
            <person name="Keller J."/>
        </authorList>
    </citation>
    <scope>NUCLEOTIDE SEQUENCE [LARGE SCALE GENOMIC DNA]</scope>
    <source>
        <strain evidence="2 3">SAG 2145</strain>
    </source>
</reference>
<gene>
    <name evidence="2" type="ORF">WJX74_005977</name>
</gene>